<evidence type="ECO:0000259" key="2">
    <source>
        <dbReference type="Pfam" id="PF26037"/>
    </source>
</evidence>
<keyword evidence="4" id="KW-1185">Reference proteome</keyword>
<reference evidence="3 4" key="1">
    <citation type="journal article" date="2021" name="Elife">
        <title>Chloroplast acquisition without the gene transfer in kleptoplastic sea slugs, Plakobranchus ocellatus.</title>
        <authorList>
            <person name="Maeda T."/>
            <person name="Takahashi S."/>
            <person name="Yoshida T."/>
            <person name="Shimamura S."/>
            <person name="Takaki Y."/>
            <person name="Nagai Y."/>
            <person name="Toyoda A."/>
            <person name="Suzuki Y."/>
            <person name="Arimoto A."/>
            <person name="Ishii H."/>
            <person name="Satoh N."/>
            <person name="Nishiyama T."/>
            <person name="Hasebe M."/>
            <person name="Maruyama T."/>
            <person name="Minagawa J."/>
            <person name="Obokata J."/>
            <person name="Shigenobu S."/>
        </authorList>
    </citation>
    <scope>NUCLEOTIDE SEQUENCE [LARGE SCALE GENOMIC DNA]</scope>
</reference>
<evidence type="ECO:0000256" key="1">
    <source>
        <dbReference type="SAM" id="MobiDB-lite"/>
    </source>
</evidence>
<dbReference type="Pfam" id="PF26037">
    <property type="entry name" value="zf-RING_DCST1_C"/>
    <property type="match status" value="1"/>
</dbReference>
<name>A0AAV4FL32_9GAST</name>
<dbReference type="AlphaFoldDB" id="A0AAV4FL32"/>
<organism evidence="3 4">
    <name type="scientific">Elysia marginata</name>
    <dbReference type="NCBI Taxonomy" id="1093978"/>
    <lineage>
        <taxon>Eukaryota</taxon>
        <taxon>Metazoa</taxon>
        <taxon>Spiralia</taxon>
        <taxon>Lophotrochozoa</taxon>
        <taxon>Mollusca</taxon>
        <taxon>Gastropoda</taxon>
        <taxon>Heterobranchia</taxon>
        <taxon>Euthyneura</taxon>
        <taxon>Panpulmonata</taxon>
        <taxon>Sacoglossa</taxon>
        <taxon>Placobranchoidea</taxon>
        <taxon>Plakobranchidae</taxon>
        <taxon>Elysia</taxon>
    </lineage>
</organism>
<protein>
    <submittedName>
        <fullName evidence="3">DC-STAMP domain-containing protein 1-like</fullName>
    </submittedName>
</protein>
<feature type="domain" description="E3 ubiquitin-protein ligase DCST1-like C-terminal" evidence="2">
    <location>
        <begin position="111"/>
        <end position="152"/>
    </location>
</feature>
<dbReference type="PANTHER" id="PTHR21041:SF17">
    <property type="entry name" value="E3 UBIQUITIN-PROTEIN LIGASE DCST1"/>
    <property type="match status" value="1"/>
</dbReference>
<dbReference type="Proteomes" id="UP000762676">
    <property type="component" value="Unassembled WGS sequence"/>
</dbReference>
<gene>
    <name evidence="3" type="ORF">ElyMa_002137800</name>
</gene>
<evidence type="ECO:0000313" key="4">
    <source>
        <dbReference type="Proteomes" id="UP000762676"/>
    </source>
</evidence>
<proteinExistence type="predicted"/>
<dbReference type="InterPro" id="IPR051856">
    <property type="entry name" value="CSR-E3_Ligase_Protein"/>
</dbReference>
<evidence type="ECO:0000313" key="3">
    <source>
        <dbReference type="EMBL" id="GFR73435.1"/>
    </source>
</evidence>
<dbReference type="EMBL" id="BMAT01004447">
    <property type="protein sequence ID" value="GFR73435.1"/>
    <property type="molecule type" value="Genomic_DNA"/>
</dbReference>
<feature type="region of interest" description="Disordered" evidence="1">
    <location>
        <begin position="152"/>
        <end position="179"/>
    </location>
</feature>
<sequence>MSLARSKQDTFRFGTGPILTCTGKNFSRNPLMARHVIAGFFYRKQEKKRVLHLYNEMFRRRIGYLGHLRKIIRKSLRKREYKKKTSLLVTLQRRHPKYFRWLRLFKSAKEDCVICGDPQDPGFYLCQTPGCGIAYCKQCWKDVKKKCYACSRGEKDDDDDNDDDEADFVTDSSDVSGSE</sequence>
<accession>A0AAV4FL32</accession>
<dbReference type="PANTHER" id="PTHR21041">
    <property type="entry name" value="DENDRITIC CELL-SPECIFIC TRANSMEMBRANE PROTEIN"/>
    <property type="match status" value="1"/>
</dbReference>
<comment type="caution">
    <text evidence="3">The sequence shown here is derived from an EMBL/GenBank/DDBJ whole genome shotgun (WGS) entry which is preliminary data.</text>
</comment>
<feature type="compositionally biased region" description="Acidic residues" evidence="1">
    <location>
        <begin position="156"/>
        <end position="168"/>
    </location>
</feature>
<dbReference type="InterPro" id="IPR058842">
    <property type="entry name" value="DCST1_C"/>
</dbReference>